<sequence length="121" mass="14328">MDQKSKEVRRSRSVKKEFFVDETEEKIIRAKMAEHNLRNFSTFARKMLLTGEVKVINFEELRLFRQEIKRIGVNVNQVAKQVNTDDEVSVAQITQVYELLKEVNDRMNQVLKRAEEQANKE</sequence>
<dbReference type="RefSeq" id="WP_168548446.1">
    <property type="nucleotide sequence ID" value="NZ_JAAXPR010000003.1"/>
</dbReference>
<organism evidence="1 2">
    <name type="scientific">Streptococcus ovuberis</name>
    <dbReference type="NCBI Taxonomy" id="1936207"/>
    <lineage>
        <taxon>Bacteria</taxon>
        <taxon>Bacillati</taxon>
        <taxon>Bacillota</taxon>
        <taxon>Bacilli</taxon>
        <taxon>Lactobacillales</taxon>
        <taxon>Streptococcaceae</taxon>
        <taxon>Streptococcus</taxon>
    </lineage>
</organism>
<reference evidence="1 2" key="1">
    <citation type="submission" date="2020-04" db="EMBL/GenBank/DDBJ databases">
        <title>MicrobeNet Type strains.</title>
        <authorList>
            <person name="Nicholson A.C."/>
        </authorList>
    </citation>
    <scope>NUCLEOTIDE SEQUENCE [LARGE SCALE GENOMIC DNA]</scope>
    <source>
        <strain evidence="1 2">CCUG 69612</strain>
    </source>
</reference>
<dbReference type="Proteomes" id="UP000522720">
    <property type="component" value="Unassembled WGS sequence"/>
</dbReference>
<accession>A0A7X6S0U2</accession>
<dbReference type="InterPro" id="IPR053842">
    <property type="entry name" value="NikA-like"/>
</dbReference>
<comment type="caution">
    <text evidence="1">The sequence shown here is derived from an EMBL/GenBank/DDBJ whole genome shotgun (WGS) entry which is preliminary data.</text>
</comment>
<evidence type="ECO:0000313" key="1">
    <source>
        <dbReference type="EMBL" id="NKZ19685.1"/>
    </source>
</evidence>
<evidence type="ECO:0000313" key="2">
    <source>
        <dbReference type="Proteomes" id="UP000522720"/>
    </source>
</evidence>
<dbReference type="EMBL" id="JAAXPR010000003">
    <property type="protein sequence ID" value="NKZ19685.1"/>
    <property type="molecule type" value="Genomic_DNA"/>
</dbReference>
<dbReference type="Pfam" id="PF21983">
    <property type="entry name" value="NikA-like"/>
    <property type="match status" value="1"/>
</dbReference>
<protein>
    <submittedName>
        <fullName evidence="1">MobC family plasmid mobilization relaxosome protein</fullName>
    </submittedName>
</protein>
<gene>
    <name evidence="1" type="ORF">HF992_02270</name>
</gene>
<proteinExistence type="predicted"/>
<dbReference type="AlphaFoldDB" id="A0A7X6S0U2"/>
<keyword evidence="2" id="KW-1185">Reference proteome</keyword>
<name>A0A7X6S0U2_9STRE</name>